<protein>
    <submittedName>
        <fullName evidence="1">Uncharacterized protein</fullName>
    </submittedName>
</protein>
<proteinExistence type="predicted"/>
<sequence>MQGESAVTSIISSEVNMAGLYRLRGLFQLRQPTHRIFARRSAHLGRRLQPAAKGRSLRLAKDFAAQLVIQLHARHPGRLAVRHAGQGRSDGGRDAAGGAVGTAVTHFLLTSRGHSTSCSFPNCISGGNHFSRDSPDFLRPHSHRTMTRQPFCISAFVFFRSRITFCWNFVCQAILLLAGI</sequence>
<name>A0AAN2C034_9PROT</name>
<dbReference type="EMBL" id="AP023423">
    <property type="protein sequence ID" value="BCK88854.1"/>
    <property type="molecule type" value="Genomic_DNA"/>
</dbReference>
<gene>
    <name evidence="1" type="ORF">MIZ01_2660</name>
</gene>
<dbReference type="KEGG" id="seme:MIZ01_2660"/>
<reference evidence="1 2" key="1">
    <citation type="journal article" date="2022" name="Int. J. Syst. Evol. Microbiol.">
        <title>&lt;i&gt;Sideroxyarcus emersonii&lt;/i&gt; gen. nov. sp. nov., a neutrophilic, microaerobic iron- and thiosulfate-oxidizing bacterium isolated from iron-rich wetland sediment.</title>
        <authorList>
            <person name="Kato S."/>
            <person name="Itoh T."/>
            <person name="Iino T."/>
            <person name="Ohkuma M."/>
        </authorList>
    </citation>
    <scope>NUCLEOTIDE SEQUENCE [LARGE SCALE GENOMIC DNA]</scope>
    <source>
        <strain evidence="1 2">MIZ01</strain>
    </source>
</reference>
<organism evidence="1 2">
    <name type="scientific">Sideroxyarcus emersonii</name>
    <dbReference type="NCBI Taxonomy" id="2764705"/>
    <lineage>
        <taxon>Bacteria</taxon>
        <taxon>Pseudomonadati</taxon>
        <taxon>Pseudomonadota</taxon>
        <taxon>Betaproteobacteria</taxon>
        <taxon>Nitrosomonadales</taxon>
        <taxon>Gallionellaceae</taxon>
        <taxon>Sideroxyarcus</taxon>
    </lineage>
</organism>
<dbReference type="AlphaFoldDB" id="A0AAN2C034"/>
<keyword evidence="2" id="KW-1185">Reference proteome</keyword>
<dbReference type="Proteomes" id="UP001320326">
    <property type="component" value="Chromosome"/>
</dbReference>
<evidence type="ECO:0000313" key="1">
    <source>
        <dbReference type="EMBL" id="BCK88854.1"/>
    </source>
</evidence>
<evidence type="ECO:0000313" key="2">
    <source>
        <dbReference type="Proteomes" id="UP001320326"/>
    </source>
</evidence>
<accession>A0AAN2C034</accession>